<organism evidence="7 8">
    <name type="scientific">Paenisporosarcina quisquiliarum</name>
    <dbReference type="NCBI Taxonomy" id="365346"/>
    <lineage>
        <taxon>Bacteria</taxon>
        <taxon>Bacillati</taxon>
        <taxon>Bacillota</taxon>
        <taxon>Bacilli</taxon>
        <taxon>Bacillales</taxon>
        <taxon>Caryophanaceae</taxon>
        <taxon>Paenisporosarcina</taxon>
    </lineage>
</organism>
<dbReference type="InterPro" id="IPR014284">
    <property type="entry name" value="RNA_pol_sigma-70_dom"/>
</dbReference>
<keyword evidence="2" id="KW-0805">Transcription regulation</keyword>
<evidence type="ECO:0000313" key="8">
    <source>
        <dbReference type="Proteomes" id="UP001152173"/>
    </source>
</evidence>
<evidence type="ECO:0000256" key="3">
    <source>
        <dbReference type="ARBA" id="ARBA00023082"/>
    </source>
</evidence>
<accession>A0A9X3LJ84</accession>
<evidence type="ECO:0000259" key="6">
    <source>
        <dbReference type="Pfam" id="PF08281"/>
    </source>
</evidence>
<keyword evidence="8" id="KW-1185">Reference proteome</keyword>
<dbReference type="SUPFAM" id="SSF88659">
    <property type="entry name" value="Sigma3 and sigma4 domains of RNA polymerase sigma factors"/>
    <property type="match status" value="1"/>
</dbReference>
<name>A0A9X3LJ84_9BACL</name>
<dbReference type="InterPro" id="IPR007627">
    <property type="entry name" value="RNA_pol_sigma70_r2"/>
</dbReference>
<dbReference type="SUPFAM" id="SSF88946">
    <property type="entry name" value="Sigma2 domain of RNA polymerase sigma factors"/>
    <property type="match status" value="1"/>
</dbReference>
<dbReference type="CDD" id="cd06171">
    <property type="entry name" value="Sigma70_r4"/>
    <property type="match status" value="1"/>
</dbReference>
<dbReference type="Pfam" id="PF08281">
    <property type="entry name" value="Sigma70_r4_2"/>
    <property type="match status" value="1"/>
</dbReference>
<feature type="domain" description="RNA polymerase sigma-70 region 2" evidence="5">
    <location>
        <begin position="24"/>
        <end position="89"/>
    </location>
</feature>
<comment type="caution">
    <text evidence="7">The sequence shown here is derived from an EMBL/GenBank/DDBJ whole genome shotgun (WGS) entry which is preliminary data.</text>
</comment>
<keyword evidence="4" id="KW-0804">Transcription</keyword>
<dbReference type="PANTHER" id="PTHR43133:SF51">
    <property type="entry name" value="RNA POLYMERASE SIGMA FACTOR"/>
    <property type="match status" value="1"/>
</dbReference>
<dbReference type="GO" id="GO:0003677">
    <property type="term" value="F:DNA binding"/>
    <property type="evidence" value="ECO:0007669"/>
    <property type="project" value="InterPro"/>
</dbReference>
<evidence type="ECO:0000259" key="5">
    <source>
        <dbReference type="Pfam" id="PF04542"/>
    </source>
</evidence>
<proteinExistence type="inferred from homology"/>
<dbReference type="InterPro" id="IPR013325">
    <property type="entry name" value="RNA_pol_sigma_r2"/>
</dbReference>
<protein>
    <submittedName>
        <fullName evidence="7">Sigma-70 family RNA polymerase sigma factor</fullName>
    </submittedName>
</protein>
<feature type="domain" description="RNA polymerase sigma factor 70 region 4 type 2" evidence="6">
    <location>
        <begin position="113"/>
        <end position="162"/>
    </location>
</feature>
<dbReference type="NCBIfam" id="TIGR02937">
    <property type="entry name" value="sigma70-ECF"/>
    <property type="match status" value="1"/>
</dbReference>
<comment type="similarity">
    <text evidence="1">Belongs to the sigma-70 factor family. ECF subfamily.</text>
</comment>
<evidence type="ECO:0000256" key="1">
    <source>
        <dbReference type="ARBA" id="ARBA00010641"/>
    </source>
</evidence>
<gene>
    <name evidence="7" type="ORF">M9R32_12440</name>
</gene>
<dbReference type="AlphaFoldDB" id="A0A9X3LJ84"/>
<dbReference type="InterPro" id="IPR013249">
    <property type="entry name" value="RNA_pol_sigma70_r4_t2"/>
</dbReference>
<dbReference type="GO" id="GO:0016987">
    <property type="term" value="F:sigma factor activity"/>
    <property type="evidence" value="ECO:0007669"/>
    <property type="project" value="UniProtKB-KW"/>
</dbReference>
<dbReference type="RefSeq" id="WP_269927065.1">
    <property type="nucleotide sequence ID" value="NZ_JAMKBJ010000011.1"/>
</dbReference>
<dbReference type="EMBL" id="JAMKBJ010000011">
    <property type="protein sequence ID" value="MCZ8537996.1"/>
    <property type="molecule type" value="Genomic_DNA"/>
</dbReference>
<dbReference type="PANTHER" id="PTHR43133">
    <property type="entry name" value="RNA POLYMERASE ECF-TYPE SIGMA FACTO"/>
    <property type="match status" value="1"/>
</dbReference>
<dbReference type="InterPro" id="IPR013324">
    <property type="entry name" value="RNA_pol_sigma_r3/r4-like"/>
</dbReference>
<sequence>MQHEEQSVVEAIQGDKLALQQLLKQEKEKLYRMAYVYVKNEEDAIEVFQQTVLQAMESINQLREPIYFSTWLTRICINNAIAMLKKQKKIVVMDEIVEQLVDGRSEDLAQKLDIADALSKLPEKYKTTILLRFYQDFSVNQIANVLDCPEGTVKTNIHRGLSLLKQSIKGVYSDDRKRDFN</sequence>
<dbReference type="Proteomes" id="UP001152173">
    <property type="component" value="Unassembled WGS sequence"/>
</dbReference>
<dbReference type="Pfam" id="PF04542">
    <property type="entry name" value="Sigma70_r2"/>
    <property type="match status" value="1"/>
</dbReference>
<evidence type="ECO:0000256" key="2">
    <source>
        <dbReference type="ARBA" id="ARBA00023015"/>
    </source>
</evidence>
<dbReference type="GO" id="GO:0006352">
    <property type="term" value="P:DNA-templated transcription initiation"/>
    <property type="evidence" value="ECO:0007669"/>
    <property type="project" value="InterPro"/>
</dbReference>
<dbReference type="InterPro" id="IPR036388">
    <property type="entry name" value="WH-like_DNA-bd_sf"/>
</dbReference>
<dbReference type="Gene3D" id="1.10.10.10">
    <property type="entry name" value="Winged helix-like DNA-binding domain superfamily/Winged helix DNA-binding domain"/>
    <property type="match status" value="1"/>
</dbReference>
<evidence type="ECO:0000313" key="7">
    <source>
        <dbReference type="EMBL" id="MCZ8537996.1"/>
    </source>
</evidence>
<evidence type="ECO:0000256" key="4">
    <source>
        <dbReference type="ARBA" id="ARBA00023163"/>
    </source>
</evidence>
<dbReference type="InterPro" id="IPR039425">
    <property type="entry name" value="RNA_pol_sigma-70-like"/>
</dbReference>
<keyword evidence="3" id="KW-0731">Sigma factor</keyword>
<dbReference type="Gene3D" id="1.10.1740.10">
    <property type="match status" value="1"/>
</dbReference>
<reference evidence="7" key="1">
    <citation type="submission" date="2022-05" db="EMBL/GenBank/DDBJ databases">
        <authorList>
            <person name="Colautti A."/>
            <person name="Iacumin L."/>
        </authorList>
    </citation>
    <scope>NUCLEOTIDE SEQUENCE</scope>
    <source>
        <strain evidence="7">SK 55</strain>
    </source>
</reference>